<dbReference type="Gene3D" id="3.40.50.12780">
    <property type="entry name" value="N-terminal domain of ligase-like"/>
    <property type="match status" value="1"/>
</dbReference>
<feature type="domain" description="Acetyl-coenzyme A synthetase N-terminal" evidence="7">
    <location>
        <begin position="32"/>
        <end position="87"/>
    </location>
</feature>
<evidence type="ECO:0000259" key="7">
    <source>
        <dbReference type="Pfam" id="PF16177"/>
    </source>
</evidence>
<dbReference type="InterPro" id="IPR045851">
    <property type="entry name" value="AMP-bd_C_sf"/>
</dbReference>
<evidence type="ECO:0000256" key="3">
    <source>
        <dbReference type="ARBA" id="ARBA00022741"/>
    </source>
</evidence>
<dbReference type="AlphaFoldDB" id="A0A6J4I7E6"/>
<dbReference type="GO" id="GO:0030729">
    <property type="term" value="F:acetoacetate-CoA ligase activity"/>
    <property type="evidence" value="ECO:0007669"/>
    <property type="project" value="UniProtKB-EC"/>
</dbReference>
<dbReference type="Pfam" id="PF13193">
    <property type="entry name" value="AMP-binding_C"/>
    <property type="match status" value="1"/>
</dbReference>
<dbReference type="EC" id="6.2.1.16" evidence="8"/>
<evidence type="ECO:0000259" key="6">
    <source>
        <dbReference type="Pfam" id="PF13193"/>
    </source>
</evidence>
<dbReference type="PANTHER" id="PTHR42921:SF1">
    <property type="entry name" value="ACETOACETYL-COA SYNTHETASE"/>
    <property type="match status" value="1"/>
</dbReference>
<dbReference type="InterPro" id="IPR005914">
    <property type="entry name" value="Acac_CoA_synth"/>
</dbReference>
<evidence type="ECO:0000256" key="4">
    <source>
        <dbReference type="ARBA" id="ARBA00022840"/>
    </source>
</evidence>
<keyword evidence="2 8" id="KW-0436">Ligase</keyword>
<dbReference type="EMBL" id="CADCTH010000215">
    <property type="protein sequence ID" value="CAA9242518.1"/>
    <property type="molecule type" value="Genomic_DNA"/>
</dbReference>
<dbReference type="Pfam" id="PF00501">
    <property type="entry name" value="AMP-binding"/>
    <property type="match status" value="1"/>
</dbReference>
<reference evidence="8" key="1">
    <citation type="submission" date="2020-02" db="EMBL/GenBank/DDBJ databases">
        <authorList>
            <person name="Meier V. D."/>
        </authorList>
    </citation>
    <scope>NUCLEOTIDE SEQUENCE</scope>
    <source>
        <strain evidence="8">AVDCRST_MAG54</strain>
    </source>
</reference>
<dbReference type="PANTHER" id="PTHR42921">
    <property type="entry name" value="ACETOACETYL-COA SYNTHETASE"/>
    <property type="match status" value="1"/>
</dbReference>
<dbReference type="Gene3D" id="3.30.300.30">
    <property type="match status" value="1"/>
</dbReference>
<dbReference type="NCBIfam" id="TIGR01217">
    <property type="entry name" value="ac_ac_CoA_syn"/>
    <property type="match status" value="1"/>
</dbReference>
<protein>
    <submittedName>
        <fullName evidence="8">Acetoacetyl-CoA synthetase</fullName>
        <ecNumber evidence="8">6.2.1.16</ecNumber>
    </submittedName>
</protein>
<accession>A0A6J4I7E6</accession>
<keyword evidence="3" id="KW-0547">Nucleotide-binding</keyword>
<dbReference type="NCBIfam" id="NF002937">
    <property type="entry name" value="PRK03584.1"/>
    <property type="match status" value="1"/>
</dbReference>
<dbReference type="Pfam" id="PF16177">
    <property type="entry name" value="ACAS_N"/>
    <property type="match status" value="1"/>
</dbReference>
<dbReference type="InterPro" id="IPR020845">
    <property type="entry name" value="AMP-binding_CS"/>
</dbReference>
<proteinExistence type="inferred from homology"/>
<evidence type="ECO:0000256" key="1">
    <source>
        <dbReference type="ARBA" id="ARBA00006432"/>
    </source>
</evidence>
<evidence type="ECO:0000313" key="8">
    <source>
        <dbReference type="EMBL" id="CAA9242518.1"/>
    </source>
</evidence>
<feature type="domain" description="AMP-binding enzyme C-terminal" evidence="6">
    <location>
        <begin position="531"/>
        <end position="606"/>
    </location>
</feature>
<dbReference type="GO" id="GO:0006629">
    <property type="term" value="P:lipid metabolic process"/>
    <property type="evidence" value="ECO:0007669"/>
    <property type="project" value="InterPro"/>
</dbReference>
<gene>
    <name evidence="8" type="ORF">AVDCRST_MAG54-1571</name>
</gene>
<keyword evidence="4" id="KW-0067">ATP-binding</keyword>
<dbReference type="InterPro" id="IPR000873">
    <property type="entry name" value="AMP-dep_synth/lig_dom"/>
</dbReference>
<dbReference type="SUPFAM" id="SSF56801">
    <property type="entry name" value="Acetyl-CoA synthetase-like"/>
    <property type="match status" value="1"/>
</dbReference>
<evidence type="ECO:0000256" key="2">
    <source>
        <dbReference type="ARBA" id="ARBA00022598"/>
    </source>
</evidence>
<dbReference type="InterPro" id="IPR025110">
    <property type="entry name" value="AMP-bd_C"/>
</dbReference>
<dbReference type="InterPro" id="IPR042099">
    <property type="entry name" value="ANL_N_sf"/>
</dbReference>
<sequence length="644" mass="68926">MAAPTAGPPEGTVTARFVAWLAAERDLRFDDYDALQRWSVTDLDGFWSAVAAFFAVPFHDAPQAVLARREMPGAVWFPGATLNYAERAVEGPAGSGDDDTVLLAHSQTREPQEWTRRDLRDAVARARAGLERLGVRAGDRVAAYAPNIPETVVAHLATASLGAVWASCAPEFGARSVIDRFAQIEPTVLLAVGGYVYGDKPIDRTAEVAALRAALPSVRHVVEVPYGPGSVPDALAWSELLDAPAEPRYDPVPFDHPLSVLFSSGTTGKPKAIVHGHGGITVEHLKNHGLAWDVQPGDRLLWFTTTAWMMWNALVSGLLHGAALILVDGNPLHPDLAWQWRLAARAGATHFGTSPGFLMACRAEGLHPARDADLGPLRQICVAGSPLPPEGYRWVAAEFGPDVLLLVGSGGTDVCSGIVQGGPWQEVVEGEISGRELGVDTAAFDEDGHEVVGERGELVIRSPMPSMPLFFWGDDDGSRLRAAYFDTYPGVWRHGDWVRFSPSGSVVVSGRSDATLNRGGVRLGTAEFYAVVEEMPEITDSLVVHLEDPAGGPGELLLFVVPAPGHAVDDALVARVRAELRTALSPRHVPDRVLALPAVPRTRTGKKLEVPAKRILLGADPDTVASRDSLVDPAALEPFVDARA</sequence>
<comment type="similarity">
    <text evidence="1">Belongs to the ATP-dependent AMP-binding enzyme family.</text>
</comment>
<name>A0A6J4I7E6_9PSEU</name>
<dbReference type="GO" id="GO:0005524">
    <property type="term" value="F:ATP binding"/>
    <property type="evidence" value="ECO:0007669"/>
    <property type="project" value="UniProtKB-KW"/>
</dbReference>
<feature type="domain" description="AMP-dependent synthetase/ligase" evidence="5">
    <location>
        <begin position="104"/>
        <end position="464"/>
    </location>
</feature>
<organism evidence="8">
    <name type="scientific">uncultured Actinomycetospora sp</name>
    <dbReference type="NCBI Taxonomy" id="1135996"/>
    <lineage>
        <taxon>Bacteria</taxon>
        <taxon>Bacillati</taxon>
        <taxon>Actinomycetota</taxon>
        <taxon>Actinomycetes</taxon>
        <taxon>Pseudonocardiales</taxon>
        <taxon>Pseudonocardiaceae</taxon>
        <taxon>Actinomycetospora</taxon>
        <taxon>environmental samples</taxon>
    </lineage>
</organism>
<dbReference type="PROSITE" id="PS00455">
    <property type="entry name" value="AMP_BINDING"/>
    <property type="match status" value="1"/>
</dbReference>
<dbReference type="InterPro" id="IPR032387">
    <property type="entry name" value="ACAS_N"/>
</dbReference>
<evidence type="ECO:0000259" key="5">
    <source>
        <dbReference type="Pfam" id="PF00501"/>
    </source>
</evidence>